<organism evidence="5">
    <name type="scientific">Aspergillus sp</name>
    <dbReference type="NCBI Taxonomy" id="5065"/>
    <lineage>
        <taxon>Eukaryota</taxon>
        <taxon>Fungi</taxon>
        <taxon>Dikarya</taxon>
        <taxon>Ascomycota</taxon>
        <taxon>Pezizomycotina</taxon>
        <taxon>Eurotiomycetes</taxon>
        <taxon>Eurotiomycetidae</taxon>
        <taxon>Eurotiales</taxon>
        <taxon>Aspergillaceae</taxon>
        <taxon>Aspergillus</taxon>
    </lineage>
</organism>
<evidence type="ECO:0000256" key="2">
    <source>
        <dbReference type="ARBA" id="ARBA00005830"/>
    </source>
</evidence>
<gene>
    <name evidence="5" type="primary">sptF</name>
</gene>
<dbReference type="SUPFAM" id="SSF51197">
    <property type="entry name" value="Clavaminate synthase-like"/>
    <property type="match status" value="1"/>
</dbReference>
<evidence type="ECO:0007829" key="8">
    <source>
        <dbReference type="PDB" id="7EYT"/>
    </source>
</evidence>
<evidence type="ECO:0007829" key="7">
    <source>
        <dbReference type="PDB" id="7EYS"/>
    </source>
</evidence>
<dbReference type="PDB" id="7EYU">
    <property type="method" value="X-ray"/>
    <property type="resolution" value="2.05 A"/>
    <property type="chains" value="A/B=4-285"/>
</dbReference>
<sequence>MTVPQLHYVPYDTPVEDVMRILKESGTLVIRNFLDQNTVQKVQDEVDDYVRNWNPGPKYNHDIKNVGSKTKQPSNLSLMSKTYRCEVLNHPWMHAICERMFGPTYGDYWFNGGSILHLEPGENTQPIHQDHVFYQISKWRRPTDPDLTINFTMALTEFTVENGGTRVCPGSHLWENGHASPAEEDMVPVLMQPGDALILPGSMWHSAGANRTSEYRRGFATSFHPCHFTPIESHHHLPREMVEEMTPLVQKMLGFRTLNLHNNVKVWKAGEGNLEDATGLKSVAA</sequence>
<proteinExistence type="evidence at protein level"/>
<feature type="binding site" evidence="7">
    <location>
        <position position="72"/>
    </location>
    <ligand>
        <name>2-oxoglutarate</name>
        <dbReference type="ChEBI" id="CHEBI:16810"/>
    </ligand>
</feature>
<dbReference type="EMBL" id="LC537469">
    <property type="protein sequence ID" value="BCD52385.1"/>
    <property type="molecule type" value="Genomic_DNA"/>
</dbReference>
<feature type="binding site" evidence="7">
    <location>
        <position position="165"/>
    </location>
    <ligand>
        <name>2-oxoglutarate</name>
        <dbReference type="ChEBI" id="CHEBI:16810"/>
    </ligand>
</feature>
<dbReference type="PDB" id="7EYW">
    <property type="method" value="X-ray"/>
    <property type="resolution" value="2.10 A"/>
    <property type="chains" value="A/B/C/D=4-285"/>
</dbReference>
<evidence type="ECO:0007829" key="6">
    <source>
        <dbReference type="PDB" id="7EYR"/>
    </source>
</evidence>
<feature type="binding site" evidence="7">
    <location>
        <position position="130"/>
    </location>
    <ligand>
        <name>Fe(2+)</name>
        <dbReference type="ChEBI" id="CHEBI:29033"/>
        <label>2</label>
    </ligand>
</feature>
<dbReference type="PDB" id="7FCB">
    <property type="method" value="X-ray"/>
    <property type="resolution" value="1.40 A"/>
    <property type="chains" value="C=4-285"/>
</dbReference>
<comment type="cofactor">
    <cofactor evidence="1">
        <name>Fe cation</name>
        <dbReference type="ChEBI" id="CHEBI:24875"/>
    </cofactor>
</comment>
<reference evidence="5" key="1">
    <citation type="journal article" date="2020" name="Org. Lett.">
        <title>Structural Diversification of Andiconin-Derived Natural Products by alpha-Ketoglutarate-Dependent Dioxygenases.</title>
        <authorList>
            <person name="Bai T."/>
            <person name="Matsuda Y."/>
            <person name="Tao H."/>
            <person name="Mori T."/>
            <person name="Zhang Y."/>
            <person name="Abe I."/>
        </authorList>
    </citation>
    <scope>NUCLEOTIDE SEQUENCE</scope>
    <source>
        <strain evidence="5">TJ23</strain>
    </source>
</reference>
<feature type="binding site" evidence="6 8">
    <location>
        <position position="205"/>
    </location>
    <ligand>
        <name>Fe(2+)</name>
        <dbReference type="ChEBI" id="CHEBI:29033"/>
        <label>1</label>
    </ligand>
</feature>
<keyword evidence="5" id="KW-0223">Dioxygenase</keyword>
<comment type="similarity">
    <text evidence="2">Belongs to the PhyH family.</text>
</comment>
<feature type="binding site" evidence="7">
    <location>
        <position position="205"/>
    </location>
    <ligand>
        <name>Fe(2+)</name>
        <dbReference type="ChEBI" id="CHEBI:29033"/>
        <label>2</label>
    </ligand>
</feature>
<keyword evidence="4" id="KW-0408">Iron</keyword>
<dbReference type="PDB" id="7EYS">
    <property type="method" value="X-ray"/>
    <property type="resolution" value="1.95 A"/>
    <property type="chains" value="A/B/C/D=4-285"/>
</dbReference>
<feature type="binding site" evidence="6 8">
    <location>
        <position position="128"/>
    </location>
    <ligand>
        <name>Fe(2+)</name>
        <dbReference type="ChEBI" id="CHEBI:29033"/>
        <label>1</label>
    </ligand>
</feature>
<dbReference type="InterPro" id="IPR008775">
    <property type="entry name" value="Phytyl_CoA_dOase-like"/>
</dbReference>
<evidence type="ECO:0000256" key="3">
    <source>
        <dbReference type="ARBA" id="ARBA00022723"/>
    </source>
</evidence>
<evidence type="ECO:0000256" key="1">
    <source>
        <dbReference type="ARBA" id="ARBA00001962"/>
    </source>
</evidence>
<dbReference type="PANTHER" id="PTHR20883">
    <property type="entry name" value="PHYTANOYL-COA DIOXYGENASE DOMAIN CONTAINING 1"/>
    <property type="match status" value="1"/>
</dbReference>
<name>A0A6J4CX17_9EURO</name>
<dbReference type="GO" id="GO:0051213">
    <property type="term" value="F:dioxygenase activity"/>
    <property type="evidence" value="ECO:0007669"/>
    <property type="project" value="UniProtKB-KW"/>
</dbReference>
<reference evidence="6 7" key="2">
    <citation type="journal article" date="2022" name="Nat. Commun.">
        <title>Molecular insights into the unusually promiscuous and catalytically versatile Fe(II)/alpha-ketoglutarate-dependent oxygenase SptF.</title>
        <authorList>
            <person name="Tao H."/>
            <person name="Mori T."/>
            <person name="Chen H."/>
            <person name="Lyu S."/>
            <person name="Nonoyama A."/>
            <person name="Lee S."/>
            <person name="Abe I."/>
        </authorList>
    </citation>
    <scope>X-RAY CRYSTALLOGRAPHY (1.40 ANGSTROMS) OF 3-285 IN COMPLEX WITH 2-OXOGLUTARATE AND FE(2+)</scope>
</reference>
<evidence type="ECO:0000256" key="4">
    <source>
        <dbReference type="ARBA" id="ARBA00023004"/>
    </source>
</evidence>
<feature type="binding site" evidence="6 8">
    <location>
        <position position="130"/>
    </location>
    <ligand>
        <name>Fe(2+)</name>
        <dbReference type="ChEBI" id="CHEBI:29033"/>
        <label>1</label>
    </ligand>
</feature>
<dbReference type="PDB" id="7EYT">
    <property type="method" value="X-ray"/>
    <property type="resolution" value="2.10 A"/>
    <property type="chains" value="A/B/C/D=4-285"/>
</dbReference>
<dbReference type="Gene3D" id="2.60.120.620">
    <property type="entry name" value="q2cbj1_9rhob like domain"/>
    <property type="match status" value="1"/>
</dbReference>
<dbReference type="SMR" id="A0A6J4CX17"/>
<feature type="binding site" evidence="7">
    <location>
        <position position="216"/>
    </location>
    <ligand>
        <name>2-oxoglutarate</name>
        <dbReference type="ChEBI" id="CHEBI:16810"/>
    </ligand>
</feature>
<dbReference type="PDB" id="7EYR">
    <property type="method" value="X-ray"/>
    <property type="resolution" value="2.12 A"/>
    <property type="chains" value="A/B/C/D=4-285"/>
</dbReference>
<dbReference type="Pfam" id="PF05721">
    <property type="entry name" value="PhyH"/>
    <property type="match status" value="1"/>
</dbReference>
<protein>
    <submittedName>
        <fullName evidence="5">2-oxoglutarate/Fe(II)-dependent dioxygenase SptF</fullName>
    </submittedName>
</protein>
<evidence type="ECO:0000313" key="5">
    <source>
        <dbReference type="EMBL" id="BCD52385.1"/>
    </source>
</evidence>
<feature type="binding site" evidence="7">
    <location>
        <position position="125"/>
    </location>
    <ligand>
        <name>2-oxoglutarate</name>
        <dbReference type="ChEBI" id="CHEBI:16810"/>
    </ligand>
</feature>
<dbReference type="GO" id="GO:0046872">
    <property type="term" value="F:metal ion binding"/>
    <property type="evidence" value="ECO:0007669"/>
    <property type="project" value="UniProtKB-KW"/>
</dbReference>
<keyword evidence="5" id="KW-0560">Oxidoreductase</keyword>
<keyword evidence="3 6" id="KW-0479">Metal-binding</keyword>
<keyword evidence="6 7" id="KW-0002">3D-structure</keyword>
<accession>A0A6J4CX17</accession>
<dbReference type="AlphaFoldDB" id="A0A6J4CX17"/>
<dbReference type="PANTHER" id="PTHR20883:SF15">
    <property type="entry name" value="PHYTANOYL-COA DIOXYGENASE DOMAIN-CONTAINING PROTEIN 1"/>
    <property type="match status" value="1"/>
</dbReference>